<evidence type="ECO:0000259" key="2">
    <source>
        <dbReference type="Pfam" id="PF00582"/>
    </source>
</evidence>
<dbReference type="Gene3D" id="3.40.50.620">
    <property type="entry name" value="HUPs"/>
    <property type="match status" value="1"/>
</dbReference>
<evidence type="ECO:0000256" key="1">
    <source>
        <dbReference type="ARBA" id="ARBA00008791"/>
    </source>
</evidence>
<dbReference type="Pfam" id="PF00582">
    <property type="entry name" value="Usp"/>
    <property type="match status" value="1"/>
</dbReference>
<dbReference type="PRINTS" id="PR01438">
    <property type="entry name" value="UNVRSLSTRESS"/>
</dbReference>
<reference evidence="3 4" key="1">
    <citation type="submission" date="2022-06" db="EMBL/GenBank/DDBJ databases">
        <title>Haloarcula sp. a new haloarchaeum isolate from saline soil.</title>
        <authorList>
            <person name="Strakova D."/>
            <person name="Galisteo C."/>
            <person name="Sanchez-Porro C."/>
            <person name="Ventosa A."/>
        </authorList>
    </citation>
    <scope>NUCLEOTIDE SEQUENCE [LARGE SCALE GENOMIC DNA]</scope>
    <source>
        <strain evidence="3 4">S1AR25-5A</strain>
    </source>
</reference>
<gene>
    <name evidence="3" type="ORF">NDI54_12290</name>
</gene>
<evidence type="ECO:0000313" key="3">
    <source>
        <dbReference type="EMBL" id="MDS0222129.1"/>
    </source>
</evidence>
<accession>A0AAE4EZA1</accession>
<dbReference type="CDD" id="cd00293">
    <property type="entry name" value="USP-like"/>
    <property type="match status" value="1"/>
</dbReference>
<name>A0AAE4EZA1_9EURY</name>
<evidence type="ECO:0000313" key="4">
    <source>
        <dbReference type="Proteomes" id="UP001253439"/>
    </source>
</evidence>
<dbReference type="PANTHER" id="PTHR46268">
    <property type="entry name" value="STRESS RESPONSE PROTEIN NHAX"/>
    <property type="match status" value="1"/>
</dbReference>
<comment type="caution">
    <text evidence="3">The sequence shown here is derived from an EMBL/GenBank/DDBJ whole genome shotgun (WGS) entry which is preliminary data.</text>
</comment>
<sequence>MYDRILVPTDGSDHSDLAIDHAMDLAEQFDAIVHVLFVVDQAGPSGHWDVAVEKQEATGEEVLDAVVALGNERSVDVERHLRRGMPSEEIVDAATDYEADLIVMGTQGRTGFSRIATAGSTTERVVRLTEIPTLVVGGAGAGDT</sequence>
<organism evidence="3 4">
    <name type="scientific">Haloarcula terrestris</name>
    <dbReference type="NCBI Taxonomy" id="2950533"/>
    <lineage>
        <taxon>Archaea</taxon>
        <taxon>Methanobacteriati</taxon>
        <taxon>Methanobacteriota</taxon>
        <taxon>Stenosarchaea group</taxon>
        <taxon>Halobacteria</taxon>
        <taxon>Halobacteriales</taxon>
        <taxon>Haloarculaceae</taxon>
        <taxon>Haloarcula</taxon>
    </lineage>
</organism>
<keyword evidence="4" id="KW-1185">Reference proteome</keyword>
<dbReference type="AlphaFoldDB" id="A0AAE4EZA1"/>
<dbReference type="EMBL" id="JAMQOM010000004">
    <property type="protein sequence ID" value="MDS0222129.1"/>
    <property type="molecule type" value="Genomic_DNA"/>
</dbReference>
<dbReference type="SUPFAM" id="SSF52402">
    <property type="entry name" value="Adenine nucleotide alpha hydrolases-like"/>
    <property type="match status" value="1"/>
</dbReference>
<dbReference type="InterPro" id="IPR006016">
    <property type="entry name" value="UspA"/>
</dbReference>
<protein>
    <submittedName>
        <fullName evidence="3">Universal stress protein</fullName>
    </submittedName>
</protein>
<proteinExistence type="inferred from homology"/>
<dbReference type="InterPro" id="IPR014729">
    <property type="entry name" value="Rossmann-like_a/b/a_fold"/>
</dbReference>
<comment type="similarity">
    <text evidence="1">Belongs to the universal stress protein A family.</text>
</comment>
<dbReference type="Proteomes" id="UP001253439">
    <property type="component" value="Unassembled WGS sequence"/>
</dbReference>
<dbReference type="PANTHER" id="PTHR46268:SF6">
    <property type="entry name" value="UNIVERSAL STRESS PROTEIN UP12"/>
    <property type="match status" value="1"/>
</dbReference>
<dbReference type="InterPro" id="IPR006015">
    <property type="entry name" value="Universal_stress_UspA"/>
</dbReference>
<feature type="domain" description="UspA" evidence="2">
    <location>
        <begin position="1"/>
        <end position="136"/>
    </location>
</feature>
<dbReference type="RefSeq" id="WP_310896752.1">
    <property type="nucleotide sequence ID" value="NZ_JAMQOM010000004.1"/>
</dbReference>